<name>A0A5E7DIF2_PSEFL</name>
<evidence type="ECO:0000256" key="5">
    <source>
        <dbReference type="ARBA" id="ARBA00022840"/>
    </source>
</evidence>
<dbReference type="GO" id="GO:0005524">
    <property type="term" value="F:ATP binding"/>
    <property type="evidence" value="ECO:0007669"/>
    <property type="project" value="UniProtKB-KW"/>
</dbReference>
<dbReference type="InterPro" id="IPR027417">
    <property type="entry name" value="P-loop_NTPase"/>
</dbReference>
<dbReference type="EC" id="2.7.4.23" evidence="6"/>
<evidence type="ECO:0000259" key="7">
    <source>
        <dbReference type="PROSITE" id="PS50052"/>
    </source>
</evidence>
<evidence type="ECO:0000256" key="4">
    <source>
        <dbReference type="ARBA" id="ARBA00022741"/>
    </source>
</evidence>
<dbReference type="EMBL" id="CABVHY010000019">
    <property type="protein sequence ID" value="VVO16586.1"/>
    <property type="molecule type" value="Genomic_DNA"/>
</dbReference>
<comment type="function">
    <text evidence="6">Catalyzes the phosphorylation of ribose 1,5-bisphosphate to 5-phospho-D-ribosyl alpha-1-diphosphate (PRPP).</text>
</comment>
<dbReference type="GO" id="GO:0005829">
    <property type="term" value="C:cytosol"/>
    <property type="evidence" value="ECO:0007669"/>
    <property type="project" value="TreeGrafter"/>
</dbReference>
<dbReference type="InterPro" id="IPR012699">
    <property type="entry name" value="PhnN"/>
</dbReference>
<proteinExistence type="inferred from homology"/>
<dbReference type="PROSITE" id="PS50052">
    <property type="entry name" value="GUANYLATE_KINASE_2"/>
    <property type="match status" value="1"/>
</dbReference>
<dbReference type="NCBIfam" id="TIGR02322">
    <property type="entry name" value="phosphon_PhnN"/>
    <property type="match status" value="1"/>
</dbReference>
<dbReference type="SMART" id="SM00072">
    <property type="entry name" value="GuKc"/>
    <property type="match status" value="1"/>
</dbReference>
<evidence type="ECO:0000313" key="9">
    <source>
        <dbReference type="Proteomes" id="UP000379480"/>
    </source>
</evidence>
<gene>
    <name evidence="8" type="primary">phnN_1</name>
    <name evidence="6" type="synonym">phnN</name>
    <name evidence="8" type="ORF">PS723_03859</name>
</gene>
<dbReference type="HAMAP" id="MF_00836">
    <property type="entry name" value="PhnN"/>
    <property type="match status" value="1"/>
</dbReference>
<feature type="domain" description="Guanylate kinase-like" evidence="7">
    <location>
        <begin position="18"/>
        <end position="198"/>
    </location>
</feature>
<keyword evidence="3 6" id="KW-0808">Transferase</keyword>
<dbReference type="InterPro" id="IPR008145">
    <property type="entry name" value="GK/Ca_channel_bsu"/>
</dbReference>
<dbReference type="Gene3D" id="3.40.50.300">
    <property type="entry name" value="P-loop containing nucleotide triphosphate hydrolases"/>
    <property type="match status" value="1"/>
</dbReference>
<evidence type="ECO:0000313" key="8">
    <source>
        <dbReference type="EMBL" id="VVO16586.1"/>
    </source>
</evidence>
<dbReference type="GO" id="GO:0006015">
    <property type="term" value="P:5-phosphoribose 1-diphosphate biosynthetic process"/>
    <property type="evidence" value="ECO:0007669"/>
    <property type="project" value="UniProtKB-UniRule"/>
</dbReference>
<dbReference type="Pfam" id="PF00625">
    <property type="entry name" value="Guanylate_kin"/>
    <property type="match status" value="1"/>
</dbReference>
<feature type="binding site" evidence="6">
    <location>
        <begin position="25"/>
        <end position="32"/>
    </location>
    <ligand>
        <name>ATP</name>
        <dbReference type="ChEBI" id="CHEBI:30616"/>
    </ligand>
</feature>
<dbReference type="GO" id="GO:0019634">
    <property type="term" value="P:organic phosphonate metabolic process"/>
    <property type="evidence" value="ECO:0007669"/>
    <property type="project" value="UniProtKB-UniRule"/>
</dbReference>
<reference evidence="8 9" key="1">
    <citation type="submission" date="2019-09" db="EMBL/GenBank/DDBJ databases">
        <authorList>
            <person name="Chandra G."/>
            <person name="Truman W A."/>
        </authorList>
    </citation>
    <scope>NUCLEOTIDE SEQUENCE [LARGE SCALE GENOMIC DNA]</scope>
    <source>
        <strain evidence="8">PS723</strain>
    </source>
</reference>
<dbReference type="PANTHER" id="PTHR23117">
    <property type="entry name" value="GUANYLATE KINASE-RELATED"/>
    <property type="match status" value="1"/>
</dbReference>
<dbReference type="PANTHER" id="PTHR23117:SF8">
    <property type="entry name" value="RIBOSE 1,5-BISPHOSPHATE PHOSPHOKINASE PHNN"/>
    <property type="match status" value="1"/>
</dbReference>
<evidence type="ECO:0000256" key="1">
    <source>
        <dbReference type="ARBA" id="ARBA00000373"/>
    </source>
</evidence>
<evidence type="ECO:0000256" key="3">
    <source>
        <dbReference type="ARBA" id="ARBA00022679"/>
    </source>
</evidence>
<dbReference type="UniPathway" id="UPA00087">
    <property type="reaction ID" value="UER00175"/>
</dbReference>
<dbReference type="Proteomes" id="UP000379480">
    <property type="component" value="Unassembled WGS sequence"/>
</dbReference>
<dbReference type="NCBIfam" id="NF007485">
    <property type="entry name" value="PRK10078.1"/>
    <property type="match status" value="1"/>
</dbReference>
<sequence length="209" mass="23153">MADLLGSQATRNVIEMPGRLIYLMGPSGAGKDSLIDASREPLRRLGCEVVRRVITRSAESMGEDALGVSQAEFERLCEQGGFALHWHANALDYGIPVQINQWLDSGRHVLVNGSREHLPEARKRYPSLLAVLLTVQSEVLRQRLTQRGRESTDEIEARLRRNELFLANGSSGNATAVRRLDNSGELSATVDHFLGLLEQEGINVKPDRT</sequence>
<comment type="similarity">
    <text evidence="6">Belongs to the ribose 1,5-bisphosphokinase family.</text>
</comment>
<dbReference type="SUPFAM" id="SSF52540">
    <property type="entry name" value="P-loop containing nucleoside triphosphate hydrolases"/>
    <property type="match status" value="1"/>
</dbReference>
<keyword evidence="5 6" id="KW-0067">ATP-binding</keyword>
<accession>A0A5E7DIF2</accession>
<keyword evidence="4 6" id="KW-0547">Nucleotide-binding</keyword>
<comment type="pathway">
    <text evidence="2 6">Metabolic intermediate biosynthesis; 5-phospho-alpha-D-ribose 1-diphosphate biosynthesis; 5-phospho-alpha-D-ribose 1-diphosphate from D-ribose 5-phosphate (route II): step 3/3.</text>
</comment>
<organism evidence="8 9">
    <name type="scientific">Pseudomonas fluorescens</name>
    <dbReference type="NCBI Taxonomy" id="294"/>
    <lineage>
        <taxon>Bacteria</taxon>
        <taxon>Pseudomonadati</taxon>
        <taxon>Pseudomonadota</taxon>
        <taxon>Gammaproteobacteria</taxon>
        <taxon>Pseudomonadales</taxon>
        <taxon>Pseudomonadaceae</taxon>
        <taxon>Pseudomonas</taxon>
    </lineage>
</organism>
<dbReference type="GO" id="GO:0033863">
    <property type="term" value="F:ribose 1,5-bisphosphate phosphokinase activity"/>
    <property type="evidence" value="ECO:0007669"/>
    <property type="project" value="UniProtKB-UniRule"/>
</dbReference>
<comment type="catalytic activity">
    <reaction evidence="1 6">
        <text>alpha-D-ribose 1,5-bisphosphate + ATP = 5-phospho-alpha-D-ribose 1-diphosphate + ADP</text>
        <dbReference type="Rhea" id="RHEA:20109"/>
        <dbReference type="ChEBI" id="CHEBI:30616"/>
        <dbReference type="ChEBI" id="CHEBI:58017"/>
        <dbReference type="ChEBI" id="CHEBI:68688"/>
        <dbReference type="ChEBI" id="CHEBI:456216"/>
        <dbReference type="EC" id="2.7.4.23"/>
    </reaction>
</comment>
<keyword evidence="8" id="KW-0418">Kinase</keyword>
<protein>
    <recommendedName>
        <fullName evidence="6">Ribose 1,5-bisphosphate phosphokinase PhnN</fullName>
        <ecNumber evidence="6">2.7.4.23</ecNumber>
    </recommendedName>
    <alternativeName>
        <fullName evidence="6">Ribose 1,5-bisphosphokinase</fullName>
    </alternativeName>
</protein>
<dbReference type="InterPro" id="IPR008144">
    <property type="entry name" value="Guanylate_kin-like_dom"/>
</dbReference>
<evidence type="ECO:0000256" key="2">
    <source>
        <dbReference type="ARBA" id="ARBA00005069"/>
    </source>
</evidence>
<evidence type="ECO:0000256" key="6">
    <source>
        <dbReference type="HAMAP-Rule" id="MF_00836"/>
    </source>
</evidence>
<dbReference type="AlphaFoldDB" id="A0A5E7DIF2"/>